<feature type="compositionally biased region" description="Basic and acidic residues" evidence="1">
    <location>
        <begin position="8"/>
        <end position="21"/>
    </location>
</feature>
<dbReference type="Proteomes" id="UP000015105">
    <property type="component" value="Chromosome 4D"/>
</dbReference>
<proteinExistence type="predicted"/>
<reference evidence="2" key="3">
    <citation type="journal article" date="2017" name="Nature">
        <title>Genome sequence of the progenitor of the wheat D genome Aegilops tauschii.</title>
        <authorList>
            <person name="Luo M.C."/>
            <person name="Gu Y.Q."/>
            <person name="Puiu D."/>
            <person name="Wang H."/>
            <person name="Twardziok S.O."/>
            <person name="Deal K.R."/>
            <person name="Huo N."/>
            <person name="Zhu T."/>
            <person name="Wang L."/>
            <person name="Wang Y."/>
            <person name="McGuire P.E."/>
            <person name="Liu S."/>
            <person name="Long H."/>
            <person name="Ramasamy R.K."/>
            <person name="Rodriguez J.C."/>
            <person name="Van S.L."/>
            <person name="Yuan L."/>
            <person name="Wang Z."/>
            <person name="Xia Z."/>
            <person name="Xiao L."/>
            <person name="Anderson O.D."/>
            <person name="Ouyang S."/>
            <person name="Liang Y."/>
            <person name="Zimin A.V."/>
            <person name="Pertea G."/>
            <person name="Qi P."/>
            <person name="Bennetzen J.L."/>
            <person name="Dai X."/>
            <person name="Dawson M.W."/>
            <person name="Muller H.G."/>
            <person name="Kugler K."/>
            <person name="Rivarola-Duarte L."/>
            <person name="Spannagl M."/>
            <person name="Mayer K.F.X."/>
            <person name="Lu F.H."/>
            <person name="Bevan M.W."/>
            <person name="Leroy P."/>
            <person name="Li P."/>
            <person name="You F.M."/>
            <person name="Sun Q."/>
            <person name="Liu Z."/>
            <person name="Lyons E."/>
            <person name="Wicker T."/>
            <person name="Salzberg S.L."/>
            <person name="Devos K.M."/>
            <person name="Dvorak J."/>
        </authorList>
    </citation>
    <scope>NUCLEOTIDE SEQUENCE [LARGE SCALE GENOMIC DNA]</scope>
    <source>
        <strain evidence="2">cv. AL8/78</strain>
    </source>
</reference>
<dbReference type="AlphaFoldDB" id="A0A453I175"/>
<reference evidence="3" key="1">
    <citation type="journal article" date="2014" name="Science">
        <title>Ancient hybridizations among the ancestral genomes of bread wheat.</title>
        <authorList>
            <consortium name="International Wheat Genome Sequencing Consortium,"/>
            <person name="Marcussen T."/>
            <person name="Sandve S.R."/>
            <person name="Heier L."/>
            <person name="Spannagl M."/>
            <person name="Pfeifer M."/>
            <person name="Jakobsen K.S."/>
            <person name="Wulff B.B."/>
            <person name="Steuernagel B."/>
            <person name="Mayer K.F."/>
            <person name="Olsen O.A."/>
        </authorList>
    </citation>
    <scope>NUCLEOTIDE SEQUENCE [LARGE SCALE GENOMIC DNA]</scope>
    <source>
        <strain evidence="3">cv. AL8/78</strain>
    </source>
</reference>
<evidence type="ECO:0000313" key="2">
    <source>
        <dbReference type="EnsemblPlants" id="AET4Gv20395000.1"/>
    </source>
</evidence>
<feature type="region of interest" description="Disordered" evidence="1">
    <location>
        <begin position="1"/>
        <end position="40"/>
    </location>
</feature>
<accession>A0A453I175</accession>
<evidence type="ECO:0000256" key="1">
    <source>
        <dbReference type="SAM" id="MobiDB-lite"/>
    </source>
</evidence>
<keyword evidence="3" id="KW-1185">Reference proteome</keyword>
<protein>
    <submittedName>
        <fullName evidence="2">Uncharacterized protein</fullName>
    </submittedName>
</protein>
<reference evidence="2" key="5">
    <citation type="journal article" date="2021" name="G3 (Bethesda)">
        <title>Aegilops tauschii genome assembly Aet v5.0 features greater sequence contiguity and improved annotation.</title>
        <authorList>
            <person name="Wang L."/>
            <person name="Zhu T."/>
            <person name="Rodriguez J.C."/>
            <person name="Deal K.R."/>
            <person name="Dubcovsky J."/>
            <person name="McGuire P.E."/>
            <person name="Lux T."/>
            <person name="Spannagl M."/>
            <person name="Mayer K.F.X."/>
            <person name="Baldrich P."/>
            <person name="Meyers B.C."/>
            <person name="Huo N."/>
            <person name="Gu Y.Q."/>
            <person name="Zhou H."/>
            <person name="Devos K.M."/>
            <person name="Bennetzen J.L."/>
            <person name="Unver T."/>
            <person name="Budak H."/>
            <person name="Gulick P.J."/>
            <person name="Galiba G."/>
            <person name="Kalapos B."/>
            <person name="Nelson D.R."/>
            <person name="Li P."/>
            <person name="You F.M."/>
            <person name="Luo M.C."/>
            <person name="Dvorak J."/>
        </authorList>
    </citation>
    <scope>NUCLEOTIDE SEQUENCE [LARGE SCALE GENOMIC DNA]</scope>
    <source>
        <strain evidence="2">cv. AL8/78</strain>
    </source>
</reference>
<dbReference type="Gramene" id="AET4Gv20395000.1">
    <property type="protein sequence ID" value="AET4Gv20395000.1"/>
    <property type="gene ID" value="AET4Gv20395000"/>
</dbReference>
<evidence type="ECO:0000313" key="3">
    <source>
        <dbReference type="Proteomes" id="UP000015105"/>
    </source>
</evidence>
<sequence length="40" mass="3912">ADVSDGGEEARKRGHGGDPRRAAAAATGGECDAVVSRTGT</sequence>
<name>A0A453I175_AEGTS</name>
<reference evidence="3" key="2">
    <citation type="journal article" date="2017" name="Nat. Plants">
        <title>The Aegilops tauschii genome reveals multiple impacts of transposons.</title>
        <authorList>
            <person name="Zhao G."/>
            <person name="Zou C."/>
            <person name="Li K."/>
            <person name="Wang K."/>
            <person name="Li T."/>
            <person name="Gao L."/>
            <person name="Zhang X."/>
            <person name="Wang H."/>
            <person name="Yang Z."/>
            <person name="Liu X."/>
            <person name="Jiang W."/>
            <person name="Mao L."/>
            <person name="Kong X."/>
            <person name="Jiao Y."/>
            <person name="Jia J."/>
        </authorList>
    </citation>
    <scope>NUCLEOTIDE SEQUENCE [LARGE SCALE GENOMIC DNA]</scope>
    <source>
        <strain evidence="3">cv. AL8/78</strain>
    </source>
</reference>
<dbReference type="EnsemblPlants" id="AET4Gv20395000.1">
    <property type="protein sequence ID" value="AET4Gv20395000.1"/>
    <property type="gene ID" value="AET4Gv20395000"/>
</dbReference>
<reference evidence="2" key="4">
    <citation type="submission" date="2019-03" db="UniProtKB">
        <authorList>
            <consortium name="EnsemblPlants"/>
        </authorList>
    </citation>
    <scope>IDENTIFICATION</scope>
</reference>
<organism evidence="2 3">
    <name type="scientific">Aegilops tauschii subsp. strangulata</name>
    <name type="common">Goatgrass</name>
    <dbReference type="NCBI Taxonomy" id="200361"/>
    <lineage>
        <taxon>Eukaryota</taxon>
        <taxon>Viridiplantae</taxon>
        <taxon>Streptophyta</taxon>
        <taxon>Embryophyta</taxon>
        <taxon>Tracheophyta</taxon>
        <taxon>Spermatophyta</taxon>
        <taxon>Magnoliopsida</taxon>
        <taxon>Liliopsida</taxon>
        <taxon>Poales</taxon>
        <taxon>Poaceae</taxon>
        <taxon>BOP clade</taxon>
        <taxon>Pooideae</taxon>
        <taxon>Triticodae</taxon>
        <taxon>Triticeae</taxon>
        <taxon>Triticinae</taxon>
        <taxon>Aegilops</taxon>
    </lineage>
</organism>